<dbReference type="EMBL" id="JAAGAB010000002">
    <property type="protein sequence ID" value="NDV01181.1"/>
    <property type="molecule type" value="Genomic_DNA"/>
</dbReference>
<keyword evidence="3" id="KW-0732">Signal</keyword>
<dbReference type="SUPFAM" id="SSF53850">
    <property type="entry name" value="Periplasmic binding protein-like II"/>
    <property type="match status" value="1"/>
</dbReference>
<evidence type="ECO:0000313" key="7">
    <source>
        <dbReference type="Proteomes" id="UP000474757"/>
    </source>
</evidence>
<organism evidence="6 7">
    <name type="scientific">Pseudoroseicyclus tamaricis</name>
    <dbReference type="NCBI Taxonomy" id="2705421"/>
    <lineage>
        <taxon>Bacteria</taxon>
        <taxon>Pseudomonadati</taxon>
        <taxon>Pseudomonadota</taxon>
        <taxon>Alphaproteobacteria</taxon>
        <taxon>Rhodobacterales</taxon>
        <taxon>Paracoccaceae</taxon>
        <taxon>Pseudoroseicyclus</taxon>
    </lineage>
</organism>
<dbReference type="GO" id="GO:0030313">
    <property type="term" value="C:cell envelope"/>
    <property type="evidence" value="ECO:0007669"/>
    <property type="project" value="UniProtKB-SubCell"/>
</dbReference>
<comment type="similarity">
    <text evidence="2 4">Belongs to the bacterial solute-binding protein 3 family.</text>
</comment>
<protein>
    <submittedName>
        <fullName evidence="6">Amino acid ABC transporter substrate-binding protein</fullName>
    </submittedName>
</protein>
<evidence type="ECO:0000256" key="1">
    <source>
        <dbReference type="ARBA" id="ARBA00004196"/>
    </source>
</evidence>
<evidence type="ECO:0000256" key="4">
    <source>
        <dbReference type="RuleBase" id="RU003744"/>
    </source>
</evidence>
<sequence length="259" mass="28404">MGWLLPVVICFALLFALSFLPADRSLRQIDEQGLISVCMPESYPPLVTGEPERPGFEVELVREIAERAGWRLRVSSNPYMGRDFNPRAWHINRSICQMVAGGVALSDTTQAFMDTGAPHLETGWAMLSAGPQEAPEEGQTAAFYAGLAGLDRIGLGQYLRGQGTTARIVQSPAALLEALETGEAEIAITEALIAQTLIAERPDLTLTWLPGELGRIPLGFGFWRGDLTLRREVTRLLEEIESDGTFAELASRYSLDQSR</sequence>
<evidence type="ECO:0000259" key="5">
    <source>
        <dbReference type="SMART" id="SM00062"/>
    </source>
</evidence>
<feature type="domain" description="Solute-binding protein family 3/N-terminal" evidence="5">
    <location>
        <begin position="34"/>
        <end position="257"/>
    </location>
</feature>
<dbReference type="AlphaFoldDB" id="A0A6B2JIH8"/>
<evidence type="ECO:0000256" key="2">
    <source>
        <dbReference type="ARBA" id="ARBA00010333"/>
    </source>
</evidence>
<evidence type="ECO:0000313" key="6">
    <source>
        <dbReference type="EMBL" id="NDV01181.1"/>
    </source>
</evidence>
<dbReference type="PROSITE" id="PS01039">
    <property type="entry name" value="SBP_BACTERIAL_3"/>
    <property type="match status" value="1"/>
</dbReference>
<proteinExistence type="inferred from homology"/>
<accession>A0A6B2JIH8</accession>
<name>A0A6B2JIH8_9RHOB</name>
<dbReference type="InterPro" id="IPR001638">
    <property type="entry name" value="Solute-binding_3/MltF_N"/>
</dbReference>
<evidence type="ECO:0000256" key="3">
    <source>
        <dbReference type="ARBA" id="ARBA00022729"/>
    </source>
</evidence>
<comment type="subcellular location">
    <subcellularLocation>
        <location evidence="1">Cell envelope</location>
    </subcellularLocation>
</comment>
<comment type="caution">
    <text evidence="6">The sequence shown here is derived from an EMBL/GenBank/DDBJ whole genome shotgun (WGS) entry which is preliminary data.</text>
</comment>
<dbReference type="Pfam" id="PF00497">
    <property type="entry name" value="SBP_bac_3"/>
    <property type="match status" value="1"/>
</dbReference>
<dbReference type="PANTHER" id="PTHR35936">
    <property type="entry name" value="MEMBRANE-BOUND LYTIC MUREIN TRANSGLYCOSYLASE F"/>
    <property type="match status" value="1"/>
</dbReference>
<reference evidence="6 7" key="1">
    <citation type="submission" date="2020-02" db="EMBL/GenBank/DDBJ databases">
        <title>Pseudoroseicyclus tamarix, sp. nov., isolated from offshore sediment of a Tamarix chinensis forest.</title>
        <authorList>
            <person name="Gai Y."/>
        </authorList>
    </citation>
    <scope>NUCLEOTIDE SEQUENCE [LARGE SCALE GENOMIC DNA]</scope>
    <source>
        <strain evidence="6 7">CLL3-39</strain>
    </source>
</reference>
<dbReference type="Gene3D" id="3.40.190.10">
    <property type="entry name" value="Periplasmic binding protein-like II"/>
    <property type="match status" value="2"/>
</dbReference>
<dbReference type="Proteomes" id="UP000474757">
    <property type="component" value="Unassembled WGS sequence"/>
</dbReference>
<dbReference type="SMART" id="SM00062">
    <property type="entry name" value="PBPb"/>
    <property type="match status" value="1"/>
</dbReference>
<dbReference type="InterPro" id="IPR018313">
    <property type="entry name" value="SBP_3_CS"/>
</dbReference>
<gene>
    <name evidence="6" type="ORF">GZA08_09405</name>
</gene>
<dbReference type="PANTHER" id="PTHR35936:SF19">
    <property type="entry name" value="AMINO-ACID-BINDING PROTEIN YXEM-RELATED"/>
    <property type="match status" value="1"/>
</dbReference>
<keyword evidence="7" id="KW-1185">Reference proteome</keyword>